<gene>
    <name evidence="3" type="ORF">K9V48_18375</name>
</gene>
<dbReference type="SUPFAM" id="SSF51556">
    <property type="entry name" value="Metallo-dependent hydrolases"/>
    <property type="match status" value="1"/>
</dbReference>
<evidence type="ECO:0000313" key="4">
    <source>
        <dbReference type="Proteomes" id="UP001165287"/>
    </source>
</evidence>
<evidence type="ECO:0000313" key="3">
    <source>
        <dbReference type="EMBL" id="MBZ5752163.1"/>
    </source>
</evidence>
<accession>A0ABS7UW02</accession>
<dbReference type="InterPro" id="IPR032466">
    <property type="entry name" value="Metal_Hydrolase"/>
</dbReference>
<organism evidence="3 4">
    <name type="scientific">Metabacillus rhizolycopersici</name>
    <dbReference type="NCBI Taxonomy" id="2875709"/>
    <lineage>
        <taxon>Bacteria</taxon>
        <taxon>Bacillati</taxon>
        <taxon>Bacillota</taxon>
        <taxon>Bacilli</taxon>
        <taxon>Bacillales</taxon>
        <taxon>Bacillaceae</taxon>
        <taxon>Metabacillus</taxon>
    </lineage>
</organism>
<dbReference type="InterPro" id="IPR052350">
    <property type="entry name" value="Metallo-dep_Lactonases"/>
</dbReference>
<dbReference type="EMBL" id="JAIQUM010000048">
    <property type="protein sequence ID" value="MBZ5752163.1"/>
    <property type="molecule type" value="Genomic_DNA"/>
</dbReference>
<proteinExistence type="inferred from homology"/>
<protein>
    <submittedName>
        <fullName evidence="3">Amidohydrolase family protein</fullName>
    </submittedName>
</protein>
<evidence type="ECO:0000256" key="1">
    <source>
        <dbReference type="ARBA" id="ARBA00038310"/>
    </source>
</evidence>
<dbReference type="Gene3D" id="3.20.20.140">
    <property type="entry name" value="Metal-dependent hydrolases"/>
    <property type="match status" value="1"/>
</dbReference>
<evidence type="ECO:0000259" key="2">
    <source>
        <dbReference type="Pfam" id="PF04909"/>
    </source>
</evidence>
<comment type="similarity">
    <text evidence="1">Belongs to the metallo-dependent hydrolases superfamily.</text>
</comment>
<feature type="domain" description="Amidohydrolase-related" evidence="2">
    <location>
        <begin position="2"/>
        <end position="274"/>
    </location>
</feature>
<dbReference type="PANTHER" id="PTHR43569">
    <property type="entry name" value="AMIDOHYDROLASE"/>
    <property type="match status" value="1"/>
</dbReference>
<dbReference type="PANTHER" id="PTHR43569:SF2">
    <property type="entry name" value="AMIDOHYDROLASE-RELATED DOMAIN-CONTAINING PROTEIN"/>
    <property type="match status" value="1"/>
</dbReference>
<sequence length="286" mass="33279">MDAHHHFWKIERADYTWLSKDMGVLYQDYLPEDLEPLLQKHHISGTVLVQAAPTYEETLFLLSLYERYDWIFGVVGWLDLSSPDFPKQLDSLMMRPGIVGLRPMLQDIEKSDWILQEQVIENLKWMIRYNLPLDLLINKKHIPFILTLMEALPDLLTVIDHMAKPNISGGELSEWKEEMNALSQFPNVWCKVSGLMTQADPSTWKIEDFKPYIHHIVQTFGPSRLLFGSDWPVCLLAGDYESALQIINNNLPDTLSDVEMNGIFSENAKAFYKLEKRRESNEQVRI</sequence>
<keyword evidence="4" id="KW-1185">Reference proteome</keyword>
<reference evidence="3" key="1">
    <citation type="submission" date="2024-05" db="EMBL/GenBank/DDBJ databases">
        <title>Metabacillus sp. nov., isolated from the rhizosphere soil of tomato plants.</title>
        <authorList>
            <person name="Ma R."/>
        </authorList>
    </citation>
    <scope>NUCLEOTIDE SEQUENCE</scope>
    <source>
        <strain evidence="3">DBTR6</strain>
    </source>
</reference>
<dbReference type="Proteomes" id="UP001165287">
    <property type="component" value="Unassembled WGS sequence"/>
</dbReference>
<dbReference type="InterPro" id="IPR006680">
    <property type="entry name" value="Amidohydro-rel"/>
</dbReference>
<comment type="caution">
    <text evidence="3">The sequence shown here is derived from an EMBL/GenBank/DDBJ whole genome shotgun (WGS) entry which is preliminary data.</text>
</comment>
<dbReference type="Pfam" id="PF04909">
    <property type="entry name" value="Amidohydro_2"/>
    <property type="match status" value="1"/>
</dbReference>
<name>A0ABS7UW02_9BACI</name>